<reference evidence="1" key="1">
    <citation type="submission" date="2022-06" db="EMBL/GenBank/DDBJ databases">
        <title>Draft genome sequences of Leminorella grimontii str. JCM5902.</title>
        <authorList>
            <person name="Wakabayashi Y."/>
            <person name="Kojima K."/>
        </authorList>
    </citation>
    <scope>NUCLEOTIDE SEQUENCE</scope>
    <source>
        <strain evidence="1">JCM 5902</strain>
    </source>
</reference>
<dbReference type="EMBL" id="BRLH01000003">
    <property type="protein sequence ID" value="GKX55508.1"/>
    <property type="molecule type" value="Genomic_DNA"/>
</dbReference>
<comment type="caution">
    <text evidence="1">The sequence shown here is derived from an EMBL/GenBank/DDBJ whole genome shotgun (WGS) entry which is preliminary data.</text>
</comment>
<accession>A0AAV5N3L6</accession>
<dbReference type="Proteomes" id="UP001058124">
    <property type="component" value="Unassembled WGS sequence"/>
</dbReference>
<gene>
    <name evidence="1" type="ORF">SOASR030_16200</name>
</gene>
<evidence type="ECO:0000313" key="1">
    <source>
        <dbReference type="EMBL" id="GKX55508.1"/>
    </source>
</evidence>
<evidence type="ECO:0000313" key="2">
    <source>
        <dbReference type="Proteomes" id="UP001058124"/>
    </source>
</evidence>
<name>A0AAV5N3L6_9GAMM</name>
<evidence type="ECO:0008006" key="3">
    <source>
        <dbReference type="Google" id="ProtNLM"/>
    </source>
</evidence>
<dbReference type="AlphaFoldDB" id="A0AAV5N3L6"/>
<protein>
    <recommendedName>
        <fullName evidence="3">Nudix hydrolase domain-containing protein</fullName>
    </recommendedName>
</protein>
<sequence length="180" mass="20422">MSTKNYVILDTNPRSNQNDDFILLGLKNQGFARGCPMLFGGTADAKKDGRPDEKDFALKVIRREVREETGNRIIVNQIGKRIHCAAGEDISVYTSHDFHFDGRVNLGTAGEFAWIRKVSKGKLSALFEGEEIKNCEQFGRHLFGMTLDESIDPTYEQYHDEYLPSESLKALYKYCLALFS</sequence>
<proteinExistence type="predicted"/>
<keyword evidence="2" id="KW-1185">Reference proteome</keyword>
<organism evidence="1 2">
    <name type="scientific">Leminorella grimontii</name>
    <dbReference type="NCBI Taxonomy" id="82981"/>
    <lineage>
        <taxon>Bacteria</taxon>
        <taxon>Pseudomonadati</taxon>
        <taxon>Pseudomonadota</taxon>
        <taxon>Gammaproteobacteria</taxon>
        <taxon>Enterobacterales</taxon>
        <taxon>Budviciaceae</taxon>
        <taxon>Leminorella</taxon>
    </lineage>
</organism>
<dbReference type="RefSeq" id="WP_027273487.1">
    <property type="nucleotide sequence ID" value="NZ_BRLH01000003.1"/>
</dbReference>